<keyword evidence="7" id="KW-1185">Reference proteome</keyword>
<dbReference type="Proteomes" id="UP000313948">
    <property type="component" value="Chromosome"/>
</dbReference>
<evidence type="ECO:0000313" key="6">
    <source>
        <dbReference type="EMBL" id="QDB78347.1"/>
    </source>
</evidence>
<dbReference type="RefSeq" id="WP_139947671.1">
    <property type="nucleotide sequence ID" value="NZ_CP040899.1"/>
</dbReference>
<keyword evidence="3 4" id="KW-0378">Hydrolase</keyword>
<sequence length="382" mass="40367">MSAEAYEGRDVLTGRPVRVSVRAGTVEDVELLDTAADLPWLSHALVDLQVNGFGGIDVNSVDLTVDDVSAMVRELARHGTGAWVPTVITQDHEHIARILRVLADAVAQDPVVAGAIRAAHIEGPFISPHDGPRGAHAVEHVRDIAVDEVRRWHEIFPIGYVTVSPHWDDAPRKVAALRRLGVHVAIGHTHATAEQVAGASVAGATLSTHLGNGVRSEIARHPNLLWEQIADPTLDAGLIADGHHLPATVVETVVRAKGVDHCFLVSDSVALAGSPPGRYTTPVGGEVVLSADRRLALASDQRLLAGSAVSLADCVRFALAGTRLSRSEVFAMATRVPGRLFAELGGGDVIGTITPGSMASLVLWDRDFQALQVVTGSGARTR</sequence>
<evidence type="ECO:0000256" key="2">
    <source>
        <dbReference type="ARBA" id="ARBA00022723"/>
    </source>
</evidence>
<protein>
    <submittedName>
        <fullName evidence="6">Amidohydrolase family protein</fullName>
    </submittedName>
</protein>
<accession>A0ABX5VIZ0</accession>
<evidence type="ECO:0000256" key="3">
    <source>
        <dbReference type="ARBA" id="ARBA00022801"/>
    </source>
</evidence>
<evidence type="ECO:0000313" key="7">
    <source>
        <dbReference type="Proteomes" id="UP000313948"/>
    </source>
</evidence>
<dbReference type="InterPro" id="IPR003764">
    <property type="entry name" value="GlcNAc_6-P_deAcase"/>
</dbReference>
<dbReference type="PANTHER" id="PTHR11113">
    <property type="entry name" value="N-ACETYLGLUCOSAMINE-6-PHOSPHATE DEACETYLASE"/>
    <property type="match status" value="1"/>
</dbReference>
<gene>
    <name evidence="6" type="ORF">FE251_02365</name>
</gene>
<dbReference type="InterPro" id="IPR006680">
    <property type="entry name" value="Amidohydro-rel"/>
</dbReference>
<name>A0ABX5VIZ0_9MICO</name>
<comment type="similarity">
    <text evidence="1 4">Belongs to the metallo-dependent hydrolases superfamily. NagA family.</text>
</comment>
<dbReference type="Pfam" id="PF01979">
    <property type="entry name" value="Amidohydro_1"/>
    <property type="match status" value="1"/>
</dbReference>
<dbReference type="InterPro" id="IPR032466">
    <property type="entry name" value="Metal_Hydrolase"/>
</dbReference>
<evidence type="ECO:0000256" key="1">
    <source>
        <dbReference type="ARBA" id="ARBA00010716"/>
    </source>
</evidence>
<dbReference type="EMBL" id="CP040899">
    <property type="protein sequence ID" value="QDB78347.1"/>
    <property type="molecule type" value="Genomic_DNA"/>
</dbReference>
<keyword evidence="2" id="KW-0479">Metal-binding</keyword>
<organism evidence="6 7">
    <name type="scientific">Georgenia wutianyii</name>
    <dbReference type="NCBI Taxonomy" id="2585135"/>
    <lineage>
        <taxon>Bacteria</taxon>
        <taxon>Bacillati</taxon>
        <taxon>Actinomycetota</taxon>
        <taxon>Actinomycetes</taxon>
        <taxon>Micrococcales</taxon>
        <taxon>Bogoriellaceae</taxon>
        <taxon>Georgenia</taxon>
    </lineage>
</organism>
<keyword evidence="4" id="KW-0119">Carbohydrate metabolism</keyword>
<dbReference type="SUPFAM" id="SSF51556">
    <property type="entry name" value="Metallo-dependent hydrolases"/>
    <property type="match status" value="1"/>
</dbReference>
<dbReference type="PIRSF" id="PIRSF038994">
    <property type="entry name" value="NagA"/>
    <property type="match status" value="1"/>
</dbReference>
<evidence type="ECO:0000256" key="4">
    <source>
        <dbReference type="PIRNR" id="PIRNR038994"/>
    </source>
</evidence>
<reference evidence="6 7" key="1">
    <citation type="submission" date="2019-05" db="EMBL/GenBank/DDBJ databases">
        <title>Georgenia *** sp. nov., and Georgenia *** sp. nov., isolated from the intestinal contents of plateau pika (Ochotona curzoniae) in the Qinghai-Tibet plateau of China.</title>
        <authorList>
            <person name="Tian Z."/>
        </authorList>
    </citation>
    <scope>NUCLEOTIDE SEQUENCE [LARGE SCALE GENOMIC DNA]</scope>
    <source>
        <strain evidence="6 7">Z294</strain>
    </source>
</reference>
<dbReference type="PANTHER" id="PTHR11113:SF14">
    <property type="entry name" value="N-ACETYLGLUCOSAMINE-6-PHOSPHATE DEACETYLASE"/>
    <property type="match status" value="1"/>
</dbReference>
<evidence type="ECO:0000259" key="5">
    <source>
        <dbReference type="Pfam" id="PF01979"/>
    </source>
</evidence>
<feature type="domain" description="Amidohydrolase-related" evidence="5">
    <location>
        <begin position="45"/>
        <end position="369"/>
    </location>
</feature>
<dbReference type="Gene3D" id="3.20.20.140">
    <property type="entry name" value="Metal-dependent hydrolases"/>
    <property type="match status" value="1"/>
</dbReference>
<proteinExistence type="inferred from homology"/>